<dbReference type="PANTHER" id="PTHR30092">
    <property type="entry name" value="INNER MEMBRANE PROTEIN CRED"/>
    <property type="match status" value="1"/>
</dbReference>
<feature type="transmembrane region" description="Helical" evidence="2">
    <location>
        <begin position="334"/>
        <end position="355"/>
    </location>
</feature>
<name>A0A6J4SA48_9SPHN</name>
<dbReference type="AlphaFoldDB" id="A0A6J4SA48"/>
<evidence type="ECO:0000313" key="3">
    <source>
        <dbReference type="EMBL" id="CAA9493483.1"/>
    </source>
</evidence>
<protein>
    <recommendedName>
        <fullName evidence="4">Inner membrane protein CreD</fullName>
    </recommendedName>
</protein>
<dbReference type="InterPro" id="IPR010364">
    <property type="entry name" value="Uncharacterised_IM_CreD"/>
</dbReference>
<feature type="transmembrane region" description="Helical" evidence="2">
    <location>
        <begin position="12"/>
        <end position="35"/>
    </location>
</feature>
<keyword evidence="2" id="KW-0472">Membrane</keyword>
<sequence length="472" mass="50230">MMDGRNERTPASKLLIAVMVAVALAVPIFMVWFIVSDRWNQAEQASQSITAGWGGPQAMTGPVLVVPYRATATETVVEAGRSVTRSRDVMRELTLAPETVDISTDVKPERRKRSIYEAVVYDARTSGRARFAFPPDLARTGVELGQMDLSRAELRFGLSDPRGLGANPRVSAGGSPLRLQPGGGSSGGRGFFAWTDATGLTARPLTVVFTFDFRGNAALSLAPQAGDTRWLVRSTWRHPSFGGEFIPTARTIGNHGFDASYRVGNLALGRSLVTTGDAGVPTGIERVAPPSSRTPMPAPAAEVTAAGAGPIQTAQISLIQPVDLYSQVNRAAKYGFLFIGFTFLALLMFDVIGGVRVSAVEYLLMGAALVLFFVLLLAFAEVIGFTPAYLLASAAIAGLNTAYAAAVLRSWRRAAYIGALLVGLYAVLYILLSLEAYSLLIGSLLLFAALAGVMFATRSIDWGARRDASEAA</sequence>
<dbReference type="PIRSF" id="PIRSF004548">
    <property type="entry name" value="CreD"/>
    <property type="match status" value="1"/>
</dbReference>
<evidence type="ECO:0000256" key="1">
    <source>
        <dbReference type="SAM" id="MobiDB-lite"/>
    </source>
</evidence>
<feature type="region of interest" description="Disordered" evidence="1">
    <location>
        <begin position="165"/>
        <end position="184"/>
    </location>
</feature>
<accession>A0A6J4SA48</accession>
<gene>
    <name evidence="3" type="ORF">AVDCRST_MAG44-347</name>
</gene>
<keyword evidence="2" id="KW-1133">Transmembrane helix</keyword>
<reference evidence="3" key="1">
    <citation type="submission" date="2020-02" db="EMBL/GenBank/DDBJ databases">
        <authorList>
            <person name="Meier V. D."/>
        </authorList>
    </citation>
    <scope>NUCLEOTIDE SEQUENCE</scope>
    <source>
        <strain evidence="3">AVDCRST_MAG44</strain>
    </source>
</reference>
<evidence type="ECO:0000256" key="2">
    <source>
        <dbReference type="SAM" id="Phobius"/>
    </source>
</evidence>
<feature type="transmembrane region" description="Helical" evidence="2">
    <location>
        <begin position="415"/>
        <end position="432"/>
    </location>
</feature>
<keyword evidence="2" id="KW-0812">Transmembrane</keyword>
<dbReference type="NCBIfam" id="NF008712">
    <property type="entry name" value="PRK11715.1-1"/>
    <property type="match status" value="1"/>
</dbReference>
<organism evidence="3">
    <name type="scientific">uncultured Sphingomonas sp</name>
    <dbReference type="NCBI Taxonomy" id="158754"/>
    <lineage>
        <taxon>Bacteria</taxon>
        <taxon>Pseudomonadati</taxon>
        <taxon>Pseudomonadota</taxon>
        <taxon>Alphaproteobacteria</taxon>
        <taxon>Sphingomonadales</taxon>
        <taxon>Sphingomonadaceae</taxon>
        <taxon>Sphingomonas</taxon>
        <taxon>environmental samples</taxon>
    </lineage>
</organism>
<feature type="transmembrane region" description="Helical" evidence="2">
    <location>
        <begin position="438"/>
        <end position="456"/>
    </location>
</feature>
<dbReference type="GO" id="GO:0005886">
    <property type="term" value="C:plasma membrane"/>
    <property type="evidence" value="ECO:0007669"/>
    <property type="project" value="TreeGrafter"/>
</dbReference>
<proteinExistence type="predicted"/>
<evidence type="ECO:0008006" key="4">
    <source>
        <dbReference type="Google" id="ProtNLM"/>
    </source>
</evidence>
<dbReference type="Pfam" id="PF06123">
    <property type="entry name" value="CreD"/>
    <property type="match status" value="1"/>
</dbReference>
<dbReference type="PANTHER" id="PTHR30092:SF0">
    <property type="entry name" value="INNER MEMBRANE PROTEIN CRED"/>
    <property type="match status" value="1"/>
</dbReference>
<feature type="transmembrane region" description="Helical" evidence="2">
    <location>
        <begin position="389"/>
        <end position="408"/>
    </location>
</feature>
<feature type="transmembrane region" description="Helical" evidence="2">
    <location>
        <begin position="362"/>
        <end position="383"/>
    </location>
</feature>
<dbReference type="EMBL" id="CADCVY010000024">
    <property type="protein sequence ID" value="CAA9493483.1"/>
    <property type="molecule type" value="Genomic_DNA"/>
</dbReference>